<accession>A0AC61QRT9</accession>
<name>A0AC61QRT9_9BACT</name>
<evidence type="ECO:0000313" key="2">
    <source>
        <dbReference type="Proteomes" id="UP000308886"/>
    </source>
</evidence>
<dbReference type="Proteomes" id="UP000308886">
    <property type="component" value="Unassembled WGS sequence"/>
</dbReference>
<organism evidence="1 2">
    <name type="scientific">Palleniella muris</name>
    <dbReference type="NCBI Taxonomy" id="3038145"/>
    <lineage>
        <taxon>Bacteria</taxon>
        <taxon>Pseudomonadati</taxon>
        <taxon>Bacteroidota</taxon>
        <taxon>Bacteroidia</taxon>
        <taxon>Bacteroidales</taxon>
        <taxon>Prevotellaceae</taxon>
        <taxon>Palleniella</taxon>
    </lineage>
</organism>
<protein>
    <submittedName>
        <fullName evidence="1">Uncharacterized protein</fullName>
    </submittedName>
</protein>
<gene>
    <name evidence="1" type="ORF">E5358_04680</name>
</gene>
<reference evidence="1" key="1">
    <citation type="submission" date="2019-04" db="EMBL/GenBank/DDBJ databases">
        <title>Microbes associate with the intestines of laboratory mice.</title>
        <authorList>
            <person name="Navarre W."/>
            <person name="Wong E."/>
            <person name="Huang K."/>
            <person name="Tropini C."/>
            <person name="Ng K."/>
            <person name="Yu B."/>
        </authorList>
    </citation>
    <scope>NUCLEOTIDE SEQUENCE</scope>
    <source>
        <strain evidence="1">NM73_A23</strain>
    </source>
</reference>
<keyword evidence="2" id="KW-1185">Reference proteome</keyword>
<comment type="caution">
    <text evidence="1">The sequence shown here is derived from an EMBL/GenBank/DDBJ whole genome shotgun (WGS) entry which is preliminary data.</text>
</comment>
<sequence>METRRLDLFHLTNLEVFKNLRQGLFSAELPAQLTDLIITIHEVTATGSPMHNYALELLTIADIQLSEIKSRMMLNQVNEALASAFNTAHSYVSRKLQSLSAMTGFTPETGVPDIKSTLRWRKPKSHFAHLCHAIKVGGCIMDDDSFSELVRNMAAALNLDVTVHYVNNIISSLKSKDSSKSVTEFLDGLKKGVEEDVQRRLDNEDDRA</sequence>
<evidence type="ECO:0000313" key="1">
    <source>
        <dbReference type="EMBL" id="TGX82960.1"/>
    </source>
</evidence>
<dbReference type="EMBL" id="SRZC01000006">
    <property type="protein sequence ID" value="TGX82960.1"/>
    <property type="molecule type" value="Genomic_DNA"/>
</dbReference>
<proteinExistence type="predicted"/>